<dbReference type="RefSeq" id="WP_092370375.1">
    <property type="nucleotide sequence ID" value="NZ_FOIM01000038.1"/>
</dbReference>
<gene>
    <name evidence="2" type="ORF">SAMN05216313_13855</name>
</gene>
<evidence type="ECO:0000313" key="3">
    <source>
        <dbReference type="Proteomes" id="UP000198508"/>
    </source>
</evidence>
<dbReference type="GO" id="GO:0006508">
    <property type="term" value="P:proteolysis"/>
    <property type="evidence" value="ECO:0007669"/>
    <property type="project" value="InterPro"/>
</dbReference>
<dbReference type="AlphaFoldDB" id="A0A1I0K0A5"/>
<feature type="domain" description="LexA repressor DNA-binding" evidence="1">
    <location>
        <begin position="2"/>
        <end position="62"/>
    </location>
</feature>
<dbReference type="EMBL" id="FOIM01000038">
    <property type="protein sequence ID" value="SEU15876.1"/>
    <property type="molecule type" value="Genomic_DNA"/>
</dbReference>
<dbReference type="Gene3D" id="1.10.10.10">
    <property type="entry name" value="Winged helix-like DNA-binding domain superfamily/Winged helix DNA-binding domain"/>
    <property type="match status" value="1"/>
</dbReference>
<organism evidence="2 3">
    <name type="scientific">Enterocloster lavalensis</name>
    <dbReference type="NCBI Taxonomy" id="460384"/>
    <lineage>
        <taxon>Bacteria</taxon>
        <taxon>Bacillati</taxon>
        <taxon>Bacillota</taxon>
        <taxon>Clostridia</taxon>
        <taxon>Lachnospirales</taxon>
        <taxon>Lachnospiraceae</taxon>
        <taxon>Enterocloster</taxon>
    </lineage>
</organism>
<protein>
    <submittedName>
        <fullName evidence="2">LexA DNA binding domain-containing protein</fullName>
    </submittedName>
</protein>
<dbReference type="Pfam" id="PF01726">
    <property type="entry name" value="LexA_DNA_bind"/>
    <property type="match status" value="1"/>
</dbReference>
<dbReference type="GO" id="GO:0004252">
    <property type="term" value="F:serine-type endopeptidase activity"/>
    <property type="evidence" value="ECO:0007669"/>
    <property type="project" value="InterPro"/>
</dbReference>
<dbReference type="InterPro" id="IPR036388">
    <property type="entry name" value="WH-like_DNA-bd_sf"/>
</dbReference>
<dbReference type="SUPFAM" id="SSF46785">
    <property type="entry name" value="Winged helix' DNA-binding domain"/>
    <property type="match status" value="1"/>
</dbReference>
<dbReference type="InterPro" id="IPR036390">
    <property type="entry name" value="WH_DNA-bd_sf"/>
</dbReference>
<dbReference type="Proteomes" id="UP000198508">
    <property type="component" value="Unassembled WGS sequence"/>
</dbReference>
<name>A0A1I0K0A5_9FIRM</name>
<dbReference type="InterPro" id="IPR006199">
    <property type="entry name" value="LexA_DNA-bd_dom"/>
</dbReference>
<sequence length="85" mass="9601">MTKTEQRIIDYAAEYMVKNGYPPTVRDITAELGYKSTSTVFEKLVKMRQDGIINYIDGSPRTLTVPGCCYVRFNPDGEEDQADGK</sequence>
<evidence type="ECO:0000313" key="2">
    <source>
        <dbReference type="EMBL" id="SEU15876.1"/>
    </source>
</evidence>
<evidence type="ECO:0000259" key="1">
    <source>
        <dbReference type="Pfam" id="PF01726"/>
    </source>
</evidence>
<reference evidence="3" key="1">
    <citation type="submission" date="2016-10" db="EMBL/GenBank/DDBJ databases">
        <authorList>
            <person name="Varghese N."/>
            <person name="Submissions S."/>
        </authorList>
    </citation>
    <scope>NUCLEOTIDE SEQUENCE [LARGE SCALE GENOMIC DNA]</scope>
    <source>
        <strain evidence="3">NLAE-zl-G277</strain>
    </source>
</reference>
<dbReference type="STRING" id="460384.SAMN05216313_13855"/>
<keyword evidence="3" id="KW-1185">Reference proteome</keyword>
<accession>A0A1I0K0A5</accession>
<proteinExistence type="predicted"/>